<accession>A0AAE1YXE6</accession>
<dbReference type="EMBL" id="JACGWO010000001">
    <property type="protein sequence ID" value="KAK4438385.1"/>
    <property type="molecule type" value="Genomic_DNA"/>
</dbReference>
<organism evidence="1 2">
    <name type="scientific">Sesamum alatum</name>
    <dbReference type="NCBI Taxonomy" id="300844"/>
    <lineage>
        <taxon>Eukaryota</taxon>
        <taxon>Viridiplantae</taxon>
        <taxon>Streptophyta</taxon>
        <taxon>Embryophyta</taxon>
        <taxon>Tracheophyta</taxon>
        <taxon>Spermatophyta</taxon>
        <taxon>Magnoliopsida</taxon>
        <taxon>eudicotyledons</taxon>
        <taxon>Gunneridae</taxon>
        <taxon>Pentapetalae</taxon>
        <taxon>asterids</taxon>
        <taxon>lamiids</taxon>
        <taxon>Lamiales</taxon>
        <taxon>Pedaliaceae</taxon>
        <taxon>Sesamum</taxon>
    </lineage>
</organism>
<name>A0AAE1YXE6_9LAMI</name>
<dbReference type="Proteomes" id="UP001293254">
    <property type="component" value="Unassembled WGS sequence"/>
</dbReference>
<proteinExistence type="predicted"/>
<reference evidence="1" key="1">
    <citation type="submission" date="2020-06" db="EMBL/GenBank/DDBJ databases">
        <authorList>
            <person name="Li T."/>
            <person name="Hu X."/>
            <person name="Zhang T."/>
            <person name="Song X."/>
            <person name="Zhang H."/>
            <person name="Dai N."/>
            <person name="Sheng W."/>
            <person name="Hou X."/>
            <person name="Wei L."/>
        </authorList>
    </citation>
    <scope>NUCLEOTIDE SEQUENCE</scope>
    <source>
        <strain evidence="1">3651</strain>
        <tissue evidence="1">Leaf</tissue>
    </source>
</reference>
<keyword evidence="2" id="KW-1185">Reference proteome</keyword>
<protein>
    <submittedName>
        <fullName evidence="1">Uncharacterized protein</fullName>
    </submittedName>
</protein>
<evidence type="ECO:0000313" key="2">
    <source>
        <dbReference type="Proteomes" id="UP001293254"/>
    </source>
</evidence>
<gene>
    <name evidence="1" type="ORF">Salat_0172800</name>
</gene>
<reference evidence="1" key="2">
    <citation type="journal article" date="2024" name="Plant">
        <title>Genomic evolution and insights into agronomic trait innovations of Sesamum species.</title>
        <authorList>
            <person name="Miao H."/>
            <person name="Wang L."/>
            <person name="Qu L."/>
            <person name="Liu H."/>
            <person name="Sun Y."/>
            <person name="Le M."/>
            <person name="Wang Q."/>
            <person name="Wei S."/>
            <person name="Zheng Y."/>
            <person name="Lin W."/>
            <person name="Duan Y."/>
            <person name="Cao H."/>
            <person name="Xiong S."/>
            <person name="Wang X."/>
            <person name="Wei L."/>
            <person name="Li C."/>
            <person name="Ma Q."/>
            <person name="Ju M."/>
            <person name="Zhao R."/>
            <person name="Li G."/>
            <person name="Mu C."/>
            <person name="Tian Q."/>
            <person name="Mei H."/>
            <person name="Zhang T."/>
            <person name="Gao T."/>
            <person name="Zhang H."/>
        </authorList>
    </citation>
    <scope>NUCLEOTIDE SEQUENCE</scope>
    <source>
        <strain evidence="1">3651</strain>
    </source>
</reference>
<dbReference type="AlphaFoldDB" id="A0AAE1YXE6"/>
<sequence length="147" mass="17055">MALDFASTAVTRMWNWKFKEKTCAWQLERLRTRYLTFKAIPEIPASEWDEERNVMHGADDAWRALIRENPFADAYLKRREPQWEKLQLIFEADEEGDWGNGQEVHNISSGELDGYNSSADAIEFLGCRRPKEPGIVINLVSSDCDSR</sequence>
<evidence type="ECO:0000313" key="1">
    <source>
        <dbReference type="EMBL" id="KAK4438385.1"/>
    </source>
</evidence>
<comment type="caution">
    <text evidence="1">The sequence shown here is derived from an EMBL/GenBank/DDBJ whole genome shotgun (WGS) entry which is preliminary data.</text>
</comment>